<organism evidence="4 5">
    <name type="scientific">Stephanodiscus triporus</name>
    <dbReference type="NCBI Taxonomy" id="2934178"/>
    <lineage>
        <taxon>Eukaryota</taxon>
        <taxon>Sar</taxon>
        <taxon>Stramenopiles</taxon>
        <taxon>Ochrophyta</taxon>
        <taxon>Bacillariophyta</taxon>
        <taxon>Coscinodiscophyceae</taxon>
        <taxon>Thalassiosirophycidae</taxon>
        <taxon>Stephanodiscales</taxon>
        <taxon>Stephanodiscaceae</taxon>
        <taxon>Stephanodiscus</taxon>
    </lineage>
</organism>
<dbReference type="Gene3D" id="1.25.40.20">
    <property type="entry name" value="Ankyrin repeat-containing domain"/>
    <property type="match status" value="2"/>
</dbReference>
<reference evidence="4 5" key="1">
    <citation type="submission" date="2024-10" db="EMBL/GenBank/DDBJ databases">
        <title>Updated reference genomes for cyclostephanoid diatoms.</title>
        <authorList>
            <person name="Roberts W.R."/>
            <person name="Alverson A.J."/>
        </authorList>
    </citation>
    <scope>NUCLEOTIDE SEQUENCE [LARGE SCALE GENOMIC DNA]</scope>
    <source>
        <strain evidence="4 5">AJA276-08</strain>
    </source>
</reference>
<dbReference type="SUPFAM" id="SSF48403">
    <property type="entry name" value="Ankyrin repeat"/>
    <property type="match status" value="1"/>
</dbReference>
<gene>
    <name evidence="4" type="ORF">ACHAW5_000858</name>
</gene>
<feature type="repeat" description="ANK" evidence="3">
    <location>
        <begin position="157"/>
        <end position="189"/>
    </location>
</feature>
<keyword evidence="2 3" id="KW-0040">ANK repeat</keyword>
<dbReference type="InterPro" id="IPR002110">
    <property type="entry name" value="Ankyrin_rpt"/>
</dbReference>
<dbReference type="InterPro" id="IPR051070">
    <property type="entry name" value="NF-kappa-B_inhibitor"/>
</dbReference>
<dbReference type="InterPro" id="IPR036770">
    <property type="entry name" value="Ankyrin_rpt-contain_sf"/>
</dbReference>
<evidence type="ECO:0000313" key="4">
    <source>
        <dbReference type="EMBL" id="KAL3791555.1"/>
    </source>
</evidence>
<sequence length="569" mass="63463">MASAKCLRRSICTVIASAGTKQTEIVSELDNIFGNYESFASDWGELDDNVTPLMLACDKCCSEALIYLRTQISAVKYNSQPMKHLIEAWGHPDEASSHGNRASHHALAAGFSEGLDLLENIWGCFEEETQKSNEENSGEGSDHLRRYLSLLSQTNHNGDTPLMMACVSGHDDIVRSLLRRSVQLALNTRPDDTKASVSETWQLLKDIFNIRNGEECTALNLACGHGHPDIVKVLIEQHHLEVNSNNDFIEVNLLCGMDNNLEVNSNNDPTAADHLCCYKEKTMADEAIYTCSKLHKMNPLVDVTFTDIDFCKNTLENLSTRLKFKERLSRKMIEELSFQRKNSDECLAMMECELDRLATKTANELLLLDYNSAKSTRPIISSGAKRVKIRNRQRRTTRKDSSSNVGVLDGVINATKFDDVTGNDGWKHAKNEPALKCPIKSSPFITLQDGTVVSKYQKSEFDAQISVLADNLCINDVNSDESKISKEAKTFQRILQSTNTLSSNDDDIAALMESLCLDPAMLLLSPHGMAIEMSPCQLDAIGTILKQQLRATKEAQQIQRRLFDKQSNA</sequence>
<dbReference type="EMBL" id="JALLAZ020000590">
    <property type="protein sequence ID" value="KAL3791555.1"/>
    <property type="molecule type" value="Genomic_DNA"/>
</dbReference>
<keyword evidence="1" id="KW-0677">Repeat</keyword>
<dbReference type="AlphaFoldDB" id="A0ABD3PU32"/>
<dbReference type="PROSITE" id="PS50088">
    <property type="entry name" value="ANK_REPEAT"/>
    <property type="match status" value="1"/>
</dbReference>
<keyword evidence="5" id="KW-1185">Reference proteome</keyword>
<dbReference type="SMART" id="SM00248">
    <property type="entry name" value="ANK"/>
    <property type="match status" value="3"/>
</dbReference>
<name>A0ABD3PU32_9STRA</name>
<evidence type="ECO:0000256" key="2">
    <source>
        <dbReference type="ARBA" id="ARBA00023043"/>
    </source>
</evidence>
<dbReference type="PANTHER" id="PTHR46680:SF3">
    <property type="entry name" value="NF-KAPPA-B INHIBITOR CACTUS"/>
    <property type="match status" value="1"/>
</dbReference>
<dbReference type="PANTHER" id="PTHR46680">
    <property type="entry name" value="NF-KAPPA-B INHIBITOR ALPHA"/>
    <property type="match status" value="1"/>
</dbReference>
<proteinExistence type="predicted"/>
<evidence type="ECO:0000256" key="1">
    <source>
        <dbReference type="ARBA" id="ARBA00022737"/>
    </source>
</evidence>
<comment type="caution">
    <text evidence="4">The sequence shown here is derived from an EMBL/GenBank/DDBJ whole genome shotgun (WGS) entry which is preliminary data.</text>
</comment>
<dbReference type="PROSITE" id="PS50297">
    <property type="entry name" value="ANK_REP_REGION"/>
    <property type="match status" value="1"/>
</dbReference>
<dbReference type="Pfam" id="PF13637">
    <property type="entry name" value="Ank_4"/>
    <property type="match status" value="1"/>
</dbReference>
<accession>A0ABD3PU32</accession>
<dbReference type="Proteomes" id="UP001530315">
    <property type="component" value="Unassembled WGS sequence"/>
</dbReference>
<protein>
    <submittedName>
        <fullName evidence="4">Uncharacterized protein</fullName>
    </submittedName>
</protein>
<evidence type="ECO:0000256" key="3">
    <source>
        <dbReference type="PROSITE-ProRule" id="PRU00023"/>
    </source>
</evidence>
<evidence type="ECO:0000313" key="5">
    <source>
        <dbReference type="Proteomes" id="UP001530315"/>
    </source>
</evidence>